<feature type="compositionally biased region" description="Polar residues" evidence="1">
    <location>
        <begin position="1"/>
        <end position="18"/>
    </location>
</feature>
<name>A0A3N4HYE6_ASCIM</name>
<accession>A0A3N4HYE6</accession>
<dbReference type="EMBL" id="ML119706">
    <property type="protein sequence ID" value="RPA78862.1"/>
    <property type="molecule type" value="Genomic_DNA"/>
</dbReference>
<keyword evidence="3" id="KW-1185">Reference proteome</keyword>
<reference evidence="2 3" key="1">
    <citation type="journal article" date="2018" name="Nat. Ecol. Evol.">
        <title>Pezizomycetes genomes reveal the molecular basis of ectomycorrhizal truffle lifestyle.</title>
        <authorList>
            <person name="Murat C."/>
            <person name="Payen T."/>
            <person name="Noel B."/>
            <person name="Kuo A."/>
            <person name="Morin E."/>
            <person name="Chen J."/>
            <person name="Kohler A."/>
            <person name="Krizsan K."/>
            <person name="Balestrini R."/>
            <person name="Da Silva C."/>
            <person name="Montanini B."/>
            <person name="Hainaut M."/>
            <person name="Levati E."/>
            <person name="Barry K.W."/>
            <person name="Belfiori B."/>
            <person name="Cichocki N."/>
            <person name="Clum A."/>
            <person name="Dockter R.B."/>
            <person name="Fauchery L."/>
            <person name="Guy J."/>
            <person name="Iotti M."/>
            <person name="Le Tacon F."/>
            <person name="Lindquist E.A."/>
            <person name="Lipzen A."/>
            <person name="Malagnac F."/>
            <person name="Mello A."/>
            <person name="Molinier V."/>
            <person name="Miyauchi S."/>
            <person name="Poulain J."/>
            <person name="Riccioni C."/>
            <person name="Rubini A."/>
            <person name="Sitrit Y."/>
            <person name="Splivallo R."/>
            <person name="Traeger S."/>
            <person name="Wang M."/>
            <person name="Zifcakova L."/>
            <person name="Wipf D."/>
            <person name="Zambonelli A."/>
            <person name="Paolocci F."/>
            <person name="Nowrousian M."/>
            <person name="Ottonello S."/>
            <person name="Baldrian P."/>
            <person name="Spatafora J.W."/>
            <person name="Henrissat B."/>
            <person name="Nagy L.G."/>
            <person name="Aury J.M."/>
            <person name="Wincker P."/>
            <person name="Grigoriev I.V."/>
            <person name="Bonfante P."/>
            <person name="Martin F.M."/>
        </authorList>
    </citation>
    <scope>NUCLEOTIDE SEQUENCE [LARGE SCALE GENOMIC DNA]</scope>
    <source>
        <strain evidence="2 3">RN42</strain>
    </source>
</reference>
<organism evidence="2 3">
    <name type="scientific">Ascobolus immersus RN42</name>
    <dbReference type="NCBI Taxonomy" id="1160509"/>
    <lineage>
        <taxon>Eukaryota</taxon>
        <taxon>Fungi</taxon>
        <taxon>Dikarya</taxon>
        <taxon>Ascomycota</taxon>
        <taxon>Pezizomycotina</taxon>
        <taxon>Pezizomycetes</taxon>
        <taxon>Pezizales</taxon>
        <taxon>Ascobolaceae</taxon>
        <taxon>Ascobolus</taxon>
    </lineage>
</organism>
<feature type="region of interest" description="Disordered" evidence="1">
    <location>
        <begin position="1"/>
        <end position="22"/>
    </location>
</feature>
<sequence length="200" mass="22015">MATPESTGNELGISQQTSNRREMPNLVDTKGLCLLSLDGGGVSGLLIAVMLRMLAMDVDESIDAYTRAMEGIFKKAENSSMTRIALQGGTKRFESRSRLSKLQVSVTRIIRTMSGNVYNSAQSSGSSIQVNGNVTVHGNITITINQQPVVGLGSNSSEQGQNDTEIVIEEGSREQTTSRSDAKKWWRRFQRRWRKSRNTA</sequence>
<evidence type="ECO:0000313" key="2">
    <source>
        <dbReference type="EMBL" id="RPA78862.1"/>
    </source>
</evidence>
<dbReference type="Proteomes" id="UP000275078">
    <property type="component" value="Unassembled WGS sequence"/>
</dbReference>
<protein>
    <recommendedName>
        <fullName evidence="4">PNPLA domain-containing protein</fullName>
    </recommendedName>
</protein>
<evidence type="ECO:0008006" key="4">
    <source>
        <dbReference type="Google" id="ProtNLM"/>
    </source>
</evidence>
<dbReference type="AlphaFoldDB" id="A0A3N4HYE6"/>
<gene>
    <name evidence="2" type="ORF">BJ508DRAFT_416335</name>
</gene>
<evidence type="ECO:0000256" key="1">
    <source>
        <dbReference type="SAM" id="MobiDB-lite"/>
    </source>
</evidence>
<proteinExistence type="predicted"/>
<evidence type="ECO:0000313" key="3">
    <source>
        <dbReference type="Proteomes" id="UP000275078"/>
    </source>
</evidence>